<keyword evidence="9" id="KW-0012">Acyltransferase</keyword>
<feature type="transmembrane region" description="Helical" evidence="7">
    <location>
        <begin position="49"/>
        <end position="71"/>
    </location>
</feature>
<name>A0A2P8HQD3_9BACI</name>
<dbReference type="GO" id="GO:0005886">
    <property type="term" value="C:plasma membrane"/>
    <property type="evidence" value="ECO:0007669"/>
    <property type="project" value="UniProtKB-SubCell"/>
</dbReference>
<dbReference type="EMBL" id="PYAV01000004">
    <property type="protein sequence ID" value="PSL48418.1"/>
    <property type="molecule type" value="Genomic_DNA"/>
</dbReference>
<keyword evidence="5 7" id="KW-1133">Transmembrane helix</keyword>
<dbReference type="GO" id="GO:0009246">
    <property type="term" value="P:enterobacterial common antigen biosynthetic process"/>
    <property type="evidence" value="ECO:0007669"/>
    <property type="project" value="TreeGrafter"/>
</dbReference>
<dbReference type="PANTHER" id="PTHR40074:SF2">
    <property type="entry name" value="O-ACETYLTRANSFERASE WECH"/>
    <property type="match status" value="1"/>
</dbReference>
<feature type="transmembrane region" description="Helical" evidence="7">
    <location>
        <begin position="12"/>
        <end position="29"/>
    </location>
</feature>
<evidence type="ECO:0000313" key="9">
    <source>
        <dbReference type="EMBL" id="PSL48418.1"/>
    </source>
</evidence>
<keyword evidence="6 7" id="KW-0472">Membrane</keyword>
<keyword evidence="3" id="KW-1003">Cell membrane</keyword>
<feature type="transmembrane region" description="Helical" evidence="7">
    <location>
        <begin position="337"/>
        <end position="362"/>
    </location>
</feature>
<feature type="transmembrane region" description="Helical" evidence="7">
    <location>
        <begin position="167"/>
        <end position="185"/>
    </location>
</feature>
<evidence type="ECO:0000256" key="7">
    <source>
        <dbReference type="SAM" id="Phobius"/>
    </source>
</evidence>
<feature type="transmembrane region" description="Helical" evidence="7">
    <location>
        <begin position="140"/>
        <end position="160"/>
    </location>
</feature>
<keyword evidence="10" id="KW-1185">Reference proteome</keyword>
<comment type="similarity">
    <text evidence="2">Belongs to the acyltransferase 3 family.</text>
</comment>
<dbReference type="PANTHER" id="PTHR40074">
    <property type="entry name" value="O-ACETYLTRANSFERASE WECH"/>
    <property type="match status" value="1"/>
</dbReference>
<evidence type="ECO:0000259" key="8">
    <source>
        <dbReference type="Pfam" id="PF01757"/>
    </source>
</evidence>
<comment type="caution">
    <text evidence="9">The sequence shown here is derived from an EMBL/GenBank/DDBJ whole genome shotgun (WGS) entry which is preliminary data.</text>
</comment>
<evidence type="ECO:0000256" key="2">
    <source>
        <dbReference type="ARBA" id="ARBA00007400"/>
    </source>
</evidence>
<protein>
    <submittedName>
        <fullName evidence="9">Surface polysaccharide O-acyltransferase-like enzyme</fullName>
    </submittedName>
</protein>
<dbReference type="AlphaFoldDB" id="A0A2P8HQD3"/>
<accession>A0A2P8HQD3</accession>
<reference evidence="9 10" key="1">
    <citation type="submission" date="2018-03" db="EMBL/GenBank/DDBJ databases">
        <title>Genomic Encyclopedia of Type Strains, Phase III (KMG-III): the genomes of soil and plant-associated and newly described type strains.</title>
        <authorList>
            <person name="Whitman W."/>
        </authorList>
    </citation>
    <scope>NUCLEOTIDE SEQUENCE [LARGE SCALE GENOMIC DNA]</scope>
    <source>
        <strain evidence="9 10">CGMCC 1.07653</strain>
    </source>
</reference>
<feature type="transmembrane region" description="Helical" evidence="7">
    <location>
        <begin position="197"/>
        <end position="215"/>
    </location>
</feature>
<keyword evidence="9" id="KW-0808">Transferase</keyword>
<feature type="transmembrane region" description="Helical" evidence="7">
    <location>
        <begin position="269"/>
        <end position="292"/>
    </location>
</feature>
<feature type="domain" description="Acyltransferase 3" evidence="8">
    <location>
        <begin position="15"/>
        <end position="358"/>
    </location>
</feature>
<dbReference type="RefSeq" id="WP_245893897.1">
    <property type="nucleotide sequence ID" value="NZ_PYAV01000004.1"/>
</dbReference>
<dbReference type="Proteomes" id="UP000242310">
    <property type="component" value="Unassembled WGS sequence"/>
</dbReference>
<evidence type="ECO:0000256" key="1">
    <source>
        <dbReference type="ARBA" id="ARBA00004651"/>
    </source>
</evidence>
<feature type="transmembrane region" description="Helical" evidence="7">
    <location>
        <begin position="304"/>
        <end position="325"/>
    </location>
</feature>
<dbReference type="InterPro" id="IPR002656">
    <property type="entry name" value="Acyl_transf_3_dom"/>
</dbReference>
<gene>
    <name evidence="9" type="ORF">B0H94_10418</name>
</gene>
<proteinExistence type="inferred from homology"/>
<evidence type="ECO:0000256" key="6">
    <source>
        <dbReference type="ARBA" id="ARBA00023136"/>
    </source>
</evidence>
<comment type="subcellular location">
    <subcellularLocation>
        <location evidence="1">Cell membrane</location>
        <topology evidence="1">Multi-pass membrane protein</topology>
    </subcellularLocation>
</comment>
<dbReference type="Pfam" id="PF01757">
    <property type="entry name" value="Acyl_transf_3"/>
    <property type="match status" value="1"/>
</dbReference>
<evidence type="ECO:0000256" key="5">
    <source>
        <dbReference type="ARBA" id="ARBA00022989"/>
    </source>
</evidence>
<evidence type="ECO:0000313" key="10">
    <source>
        <dbReference type="Proteomes" id="UP000242310"/>
    </source>
</evidence>
<feature type="transmembrane region" description="Helical" evidence="7">
    <location>
        <begin position="91"/>
        <end position="108"/>
    </location>
</feature>
<evidence type="ECO:0000256" key="4">
    <source>
        <dbReference type="ARBA" id="ARBA00022692"/>
    </source>
</evidence>
<dbReference type="GO" id="GO:0016413">
    <property type="term" value="F:O-acetyltransferase activity"/>
    <property type="evidence" value="ECO:0007669"/>
    <property type="project" value="TreeGrafter"/>
</dbReference>
<keyword evidence="4 7" id="KW-0812">Transmembrane</keyword>
<sequence>MKPDPGNQSINEIFVVRALAILAVIMVHSTSNPAAQIDGPSTSLAGYNFLNMFFKFGTPTFILLTSFILFYNYYQRPVDRGLVTRFYKRRLLYILIPYLFFSILYFELNQAVLRHGPETWSGAFYQFVGDLLTGSAHPHLYFVFISVQFYMIFPLFLKWMQKSRFTVVNALWIGLLIQWAFVFYNNMSLQYQEPASLAIWYAGYYFTGAFIGIYYHKVSDWLRVTKENFQTKRLFLWLGVWGFWLFGAGGHIYIYYLTRAYGMTFDSRIYTMFWNIHTITTAIILLQLSYWIYKHWPRPIVNTLIHLGIVSFGIYLLHPLVLHAYRMTADFNDPTSLVYHAWIAGGFLTALGLTWIIVTFVLKYMKGGWIFFGAWPKQNPFISKKDERSN</sequence>
<feature type="transmembrane region" description="Helical" evidence="7">
    <location>
        <begin position="235"/>
        <end position="257"/>
    </location>
</feature>
<organism evidence="9 10">
    <name type="scientific">Salsuginibacillus halophilus</name>
    <dbReference type="NCBI Taxonomy" id="517424"/>
    <lineage>
        <taxon>Bacteria</taxon>
        <taxon>Bacillati</taxon>
        <taxon>Bacillota</taxon>
        <taxon>Bacilli</taxon>
        <taxon>Bacillales</taxon>
        <taxon>Bacillaceae</taxon>
        <taxon>Salsuginibacillus</taxon>
    </lineage>
</organism>
<evidence type="ECO:0000256" key="3">
    <source>
        <dbReference type="ARBA" id="ARBA00022475"/>
    </source>
</evidence>